<dbReference type="GO" id="GO:0006952">
    <property type="term" value="P:defense response"/>
    <property type="evidence" value="ECO:0007669"/>
    <property type="project" value="InterPro"/>
</dbReference>
<evidence type="ECO:0000259" key="2">
    <source>
        <dbReference type="Pfam" id="PF00407"/>
    </source>
</evidence>
<dbReference type="GO" id="GO:0038023">
    <property type="term" value="F:signaling receptor activity"/>
    <property type="evidence" value="ECO:0007669"/>
    <property type="project" value="TreeGrafter"/>
</dbReference>
<evidence type="ECO:0000313" key="3">
    <source>
        <dbReference type="Proteomes" id="UP000504621"/>
    </source>
</evidence>
<protein>
    <submittedName>
        <fullName evidence="4">S-norcoclaurine synthase 2-like</fullName>
    </submittedName>
</protein>
<dbReference type="SUPFAM" id="SSF55961">
    <property type="entry name" value="Bet v1-like"/>
    <property type="match status" value="1"/>
</dbReference>
<dbReference type="RefSeq" id="XP_021282820.1">
    <property type="nucleotide sequence ID" value="XM_021427145.1"/>
</dbReference>
<dbReference type="GeneID" id="110415477"/>
<dbReference type="Proteomes" id="UP000504621">
    <property type="component" value="Unplaced"/>
</dbReference>
<dbReference type="InterPro" id="IPR000916">
    <property type="entry name" value="Bet_v_I/MLP"/>
</dbReference>
<keyword evidence="3" id="KW-1185">Reference proteome</keyword>
<dbReference type="GO" id="GO:0005737">
    <property type="term" value="C:cytoplasm"/>
    <property type="evidence" value="ECO:0007669"/>
    <property type="project" value="TreeGrafter"/>
</dbReference>
<dbReference type="PANTHER" id="PTHR31213">
    <property type="entry name" value="OS08G0374000 PROTEIN-RELATED"/>
    <property type="match status" value="1"/>
</dbReference>
<dbReference type="AlphaFoldDB" id="A0A6J1A7J8"/>
<gene>
    <name evidence="4" type="primary">LOC110415477</name>
</gene>
<feature type="domain" description="Bet v I/Major latex protein" evidence="2">
    <location>
        <begin position="29"/>
        <end position="131"/>
    </location>
</feature>
<dbReference type="GO" id="GO:0009738">
    <property type="term" value="P:abscisic acid-activated signaling pathway"/>
    <property type="evidence" value="ECO:0007669"/>
    <property type="project" value="TreeGrafter"/>
</dbReference>
<dbReference type="InterPro" id="IPR050279">
    <property type="entry name" value="Plant_def-hormone_signal"/>
</dbReference>
<accession>A0A6J1A7J8</accession>
<dbReference type="GO" id="GO:0004864">
    <property type="term" value="F:protein phosphatase inhibitor activity"/>
    <property type="evidence" value="ECO:0007669"/>
    <property type="project" value="TreeGrafter"/>
</dbReference>
<evidence type="ECO:0000256" key="1">
    <source>
        <dbReference type="ARBA" id="ARBA00009744"/>
    </source>
</evidence>
<name>A0A6J1A7J8_9ROSI</name>
<sequence>MHGYLSEDTLVEVPVAVIWEVYRGLQLGKLVNELLRDVIGEVEFVQGDGSVGTIVKLTFPPGTPGPSYMKEMFTKIDDEIRLKEAETIEGGFKDVGFDLYRVRLQILEKDTESSIIRSSVEYEIDDKLEEIASQVTTKPLEIMAEVIGKYLKERSSTN</sequence>
<dbReference type="PANTHER" id="PTHR31213:SF90">
    <property type="entry name" value="S-NORCOCLAURINE SYNTHASE 2-LIKE"/>
    <property type="match status" value="1"/>
</dbReference>
<dbReference type="GO" id="GO:0010427">
    <property type="term" value="F:abscisic acid binding"/>
    <property type="evidence" value="ECO:0007669"/>
    <property type="project" value="TreeGrafter"/>
</dbReference>
<organism evidence="3 4">
    <name type="scientific">Herrania umbratica</name>
    <dbReference type="NCBI Taxonomy" id="108875"/>
    <lineage>
        <taxon>Eukaryota</taxon>
        <taxon>Viridiplantae</taxon>
        <taxon>Streptophyta</taxon>
        <taxon>Embryophyta</taxon>
        <taxon>Tracheophyta</taxon>
        <taxon>Spermatophyta</taxon>
        <taxon>Magnoliopsida</taxon>
        <taxon>eudicotyledons</taxon>
        <taxon>Gunneridae</taxon>
        <taxon>Pentapetalae</taxon>
        <taxon>rosids</taxon>
        <taxon>malvids</taxon>
        <taxon>Malvales</taxon>
        <taxon>Malvaceae</taxon>
        <taxon>Byttnerioideae</taxon>
        <taxon>Herrania</taxon>
    </lineage>
</organism>
<dbReference type="Pfam" id="PF00407">
    <property type="entry name" value="Bet_v_1"/>
    <property type="match status" value="1"/>
</dbReference>
<comment type="similarity">
    <text evidence="1">Belongs to the BetVI family.</text>
</comment>
<dbReference type="GO" id="GO:0005634">
    <property type="term" value="C:nucleus"/>
    <property type="evidence" value="ECO:0007669"/>
    <property type="project" value="TreeGrafter"/>
</dbReference>
<evidence type="ECO:0000313" key="4">
    <source>
        <dbReference type="RefSeq" id="XP_021282820.1"/>
    </source>
</evidence>
<reference evidence="4" key="1">
    <citation type="submission" date="2025-08" db="UniProtKB">
        <authorList>
            <consortium name="RefSeq"/>
        </authorList>
    </citation>
    <scope>IDENTIFICATION</scope>
    <source>
        <tissue evidence="4">Leaf</tissue>
    </source>
</reference>
<dbReference type="InterPro" id="IPR023393">
    <property type="entry name" value="START-like_dom_sf"/>
</dbReference>
<dbReference type="Gene3D" id="3.30.530.20">
    <property type="match status" value="1"/>
</dbReference>
<proteinExistence type="inferred from homology"/>
<dbReference type="OrthoDB" id="1879545at2759"/>